<organism evidence="1 2">
    <name type="scientific">Halarchaeum grantii</name>
    <dbReference type="NCBI Taxonomy" id="1193105"/>
    <lineage>
        <taxon>Archaea</taxon>
        <taxon>Methanobacteriati</taxon>
        <taxon>Methanobacteriota</taxon>
        <taxon>Stenosarchaea group</taxon>
        <taxon>Halobacteria</taxon>
        <taxon>Halobacteriales</taxon>
        <taxon>Halobacteriaceae</taxon>
    </lineage>
</organism>
<keyword evidence="2" id="KW-1185">Reference proteome</keyword>
<dbReference type="PROSITE" id="PS51257">
    <property type="entry name" value="PROKAR_LIPOPROTEIN"/>
    <property type="match status" value="1"/>
</dbReference>
<dbReference type="Proteomes" id="UP000628840">
    <property type="component" value="Unassembled WGS sequence"/>
</dbReference>
<protein>
    <submittedName>
        <fullName evidence="1">Uncharacterized protein</fullName>
    </submittedName>
</protein>
<gene>
    <name evidence="1" type="ORF">GCM10009037_10800</name>
</gene>
<dbReference type="OrthoDB" id="268634at2157"/>
<dbReference type="EMBL" id="BMPF01000001">
    <property type="protein sequence ID" value="GGL28921.1"/>
    <property type="molecule type" value="Genomic_DNA"/>
</dbReference>
<evidence type="ECO:0000313" key="1">
    <source>
        <dbReference type="EMBL" id="GGL28921.1"/>
    </source>
</evidence>
<reference evidence="1 2" key="1">
    <citation type="journal article" date="2019" name="Int. J. Syst. Evol. Microbiol.">
        <title>The Global Catalogue of Microorganisms (GCM) 10K type strain sequencing project: providing services to taxonomists for standard genome sequencing and annotation.</title>
        <authorList>
            <consortium name="The Broad Institute Genomics Platform"/>
            <consortium name="The Broad Institute Genome Sequencing Center for Infectious Disease"/>
            <person name="Wu L."/>
            <person name="Ma J."/>
        </authorList>
    </citation>
    <scope>NUCLEOTIDE SEQUENCE [LARGE SCALE GENOMIC DNA]</scope>
    <source>
        <strain evidence="1 2">JCM 19585</strain>
    </source>
</reference>
<accession>A0A830F0Q9</accession>
<comment type="caution">
    <text evidence="1">The sequence shown here is derived from an EMBL/GenBank/DDBJ whole genome shotgun (WGS) entry which is preliminary data.</text>
</comment>
<proteinExistence type="predicted"/>
<dbReference type="AlphaFoldDB" id="A0A830F0Q9"/>
<dbReference type="RefSeq" id="WP_188880137.1">
    <property type="nucleotide sequence ID" value="NZ_BMPF01000001.1"/>
</dbReference>
<evidence type="ECO:0000313" key="2">
    <source>
        <dbReference type="Proteomes" id="UP000628840"/>
    </source>
</evidence>
<name>A0A830F0Q9_9EURY</name>
<sequence length="137" mass="14314">MRRRQYLGAGAAGLASALAGCSGLSGMLGPSGEWKLRAMPADPEATEHTCELGESFVANHPDLETVLSRAADGERGTWSEPVYLGAEAGNELGADLAEHCGDGFRGVYFYGDGSYFVSLADRNPGNGKGHDSGSHEH</sequence>